<protein>
    <submittedName>
        <fullName evidence="1">Uncharacterized protein</fullName>
    </submittedName>
</protein>
<accession>A0AAD8ITA3</accession>
<reference evidence="1" key="2">
    <citation type="submission" date="2023-05" db="EMBL/GenBank/DDBJ databases">
        <authorList>
            <person name="Schelkunov M.I."/>
        </authorList>
    </citation>
    <scope>NUCLEOTIDE SEQUENCE</scope>
    <source>
        <strain evidence="1">Hsosn_3</strain>
        <tissue evidence="1">Leaf</tissue>
    </source>
</reference>
<keyword evidence="2" id="KW-1185">Reference proteome</keyword>
<dbReference type="Proteomes" id="UP001237642">
    <property type="component" value="Unassembled WGS sequence"/>
</dbReference>
<dbReference type="AlphaFoldDB" id="A0AAD8ITA3"/>
<name>A0AAD8ITA3_9APIA</name>
<proteinExistence type="predicted"/>
<dbReference type="EMBL" id="JAUIZM010000004">
    <property type="protein sequence ID" value="KAK1390042.1"/>
    <property type="molecule type" value="Genomic_DNA"/>
</dbReference>
<organism evidence="1 2">
    <name type="scientific">Heracleum sosnowskyi</name>
    <dbReference type="NCBI Taxonomy" id="360622"/>
    <lineage>
        <taxon>Eukaryota</taxon>
        <taxon>Viridiplantae</taxon>
        <taxon>Streptophyta</taxon>
        <taxon>Embryophyta</taxon>
        <taxon>Tracheophyta</taxon>
        <taxon>Spermatophyta</taxon>
        <taxon>Magnoliopsida</taxon>
        <taxon>eudicotyledons</taxon>
        <taxon>Gunneridae</taxon>
        <taxon>Pentapetalae</taxon>
        <taxon>asterids</taxon>
        <taxon>campanulids</taxon>
        <taxon>Apiales</taxon>
        <taxon>Apiaceae</taxon>
        <taxon>Apioideae</taxon>
        <taxon>apioid superclade</taxon>
        <taxon>Tordylieae</taxon>
        <taxon>Tordyliinae</taxon>
        <taxon>Heracleum</taxon>
    </lineage>
</organism>
<evidence type="ECO:0000313" key="1">
    <source>
        <dbReference type="EMBL" id="KAK1390042.1"/>
    </source>
</evidence>
<sequence>MPRKVSLKQVRSAKYNGRLMEARFGKETKKNYVYKGDMNLDLKRYIRAQKVSTQLIMGILINSSHVFSSVRRDLNFIDHTSDLGMREGQRIRLIVVDTGL</sequence>
<evidence type="ECO:0000313" key="2">
    <source>
        <dbReference type="Proteomes" id="UP001237642"/>
    </source>
</evidence>
<reference evidence="1" key="1">
    <citation type="submission" date="2023-02" db="EMBL/GenBank/DDBJ databases">
        <title>Genome of toxic invasive species Heracleum sosnowskyi carries increased number of genes despite the absence of recent whole-genome duplications.</title>
        <authorList>
            <person name="Schelkunov M."/>
            <person name="Shtratnikova V."/>
            <person name="Makarenko M."/>
            <person name="Klepikova A."/>
            <person name="Omelchenko D."/>
            <person name="Novikova G."/>
            <person name="Obukhova E."/>
            <person name="Bogdanov V."/>
            <person name="Penin A."/>
            <person name="Logacheva M."/>
        </authorList>
    </citation>
    <scope>NUCLEOTIDE SEQUENCE</scope>
    <source>
        <strain evidence="1">Hsosn_3</strain>
        <tissue evidence="1">Leaf</tissue>
    </source>
</reference>
<comment type="caution">
    <text evidence="1">The sequence shown here is derived from an EMBL/GenBank/DDBJ whole genome shotgun (WGS) entry which is preliminary data.</text>
</comment>
<gene>
    <name evidence="1" type="ORF">POM88_018220</name>
</gene>